<evidence type="ECO:0008006" key="5">
    <source>
        <dbReference type="Google" id="ProtNLM"/>
    </source>
</evidence>
<sequence>MKKTLLGSLELGVGGGGGVRVGVGWGGLWGGWYWVVFYFSTVVTAVGGNPVLAPSKSLFLPNPSRRRPLVVFLFNDYLTMVKTTDPLDDLPTGLKLFIKNLHSLTPEKLNDSNFPSWFTTASANLSAHRLMAYVDGTMDVPPATITITATAVTINPDHEKWSVIDAQLRACLLAIINPSEQLHGIQKGSDSMQKYLDSVVTIVAALNRAKSEIPDQDVILCVLRGLSSDYASIKQNIRTNIAHVTFAEVSSWLLTEELNVQMEQKLKVREAGGPAEPHTSLYAQSWQSAGHRGGRGRGFHRGRGGTPGRGSSAGGRGGAVDSSQQRGGYSGGRGGSAGRGSGPPRSSIICQICGKYNHAAWDCCHSDQLLLHQTKYAGELIHRAGVDSCTTAHTPISPSQSTNGADVPFHNPRLFRSLVGGLQYLTVTRPDIQFAVNYVAQKMHSPTEQDFHTLKRILRYVKGTISCGITFFRGDLRLRGYSDSDWANDPSDSRSTTGYLIFFGPNLSPGTQKNRDGYQNPPRRLNIELYRLQPQKSCGSPTF</sequence>
<accession>A0A3Q7GMP0</accession>
<name>A0A3Q7GMP0_SOLLC</name>
<dbReference type="AlphaFoldDB" id="A0A3Q7GMP0"/>
<keyword evidence="4" id="KW-1185">Reference proteome</keyword>
<evidence type="ECO:0000256" key="1">
    <source>
        <dbReference type="SAM" id="MobiDB-lite"/>
    </source>
</evidence>
<feature type="region of interest" description="Disordered" evidence="1">
    <location>
        <begin position="284"/>
        <end position="344"/>
    </location>
</feature>
<dbReference type="Pfam" id="PF14223">
    <property type="entry name" value="Retrotran_gag_2"/>
    <property type="match status" value="1"/>
</dbReference>
<dbReference type="EnsemblPlants" id="Solyc04g005015.1.1">
    <property type="protein sequence ID" value="Solyc04g005015.1.1"/>
    <property type="gene ID" value="Solyc04g005015.1"/>
</dbReference>
<feature type="transmembrane region" description="Helical" evidence="2">
    <location>
        <begin position="32"/>
        <end position="52"/>
    </location>
</feature>
<protein>
    <recommendedName>
        <fullName evidence="5">Reverse transcriptase Ty1/copia-type domain-containing protein</fullName>
    </recommendedName>
</protein>
<dbReference type="OMA" id="MAAGHTI"/>
<feature type="compositionally biased region" description="Gly residues" evidence="1">
    <location>
        <begin position="304"/>
        <end position="318"/>
    </location>
</feature>
<organism evidence="3">
    <name type="scientific">Solanum lycopersicum</name>
    <name type="common">Tomato</name>
    <name type="synonym">Lycopersicon esculentum</name>
    <dbReference type="NCBI Taxonomy" id="4081"/>
    <lineage>
        <taxon>Eukaryota</taxon>
        <taxon>Viridiplantae</taxon>
        <taxon>Streptophyta</taxon>
        <taxon>Embryophyta</taxon>
        <taxon>Tracheophyta</taxon>
        <taxon>Spermatophyta</taxon>
        <taxon>Magnoliopsida</taxon>
        <taxon>eudicotyledons</taxon>
        <taxon>Gunneridae</taxon>
        <taxon>Pentapetalae</taxon>
        <taxon>asterids</taxon>
        <taxon>lamiids</taxon>
        <taxon>Solanales</taxon>
        <taxon>Solanaceae</taxon>
        <taxon>Solanoideae</taxon>
        <taxon>Solaneae</taxon>
        <taxon>Solanum</taxon>
        <taxon>Solanum subgen. Lycopersicon</taxon>
    </lineage>
</organism>
<reference evidence="3" key="2">
    <citation type="submission" date="2019-01" db="UniProtKB">
        <authorList>
            <consortium name="EnsemblPlants"/>
        </authorList>
    </citation>
    <scope>IDENTIFICATION</scope>
    <source>
        <strain evidence="3">cv. Heinz 1706</strain>
    </source>
</reference>
<evidence type="ECO:0000313" key="4">
    <source>
        <dbReference type="Proteomes" id="UP000004994"/>
    </source>
</evidence>
<evidence type="ECO:0000313" key="3">
    <source>
        <dbReference type="EnsemblPlants" id="Solyc04g005015.1.1"/>
    </source>
</evidence>
<dbReference type="InParanoid" id="A0A3Q7GMP0"/>
<dbReference type="PANTHER" id="PTHR11439:SF467">
    <property type="entry name" value="INTEGRASE CATALYTIC DOMAIN-CONTAINING PROTEIN"/>
    <property type="match status" value="1"/>
</dbReference>
<proteinExistence type="predicted"/>
<evidence type="ECO:0000256" key="2">
    <source>
        <dbReference type="SAM" id="Phobius"/>
    </source>
</evidence>
<keyword evidence="2" id="KW-0472">Membrane</keyword>
<dbReference type="STRING" id="4081.A0A3Q7GMP0"/>
<feature type="compositionally biased region" description="Basic residues" evidence="1">
    <location>
        <begin position="292"/>
        <end position="303"/>
    </location>
</feature>
<reference evidence="3" key="1">
    <citation type="journal article" date="2012" name="Nature">
        <title>The tomato genome sequence provides insights into fleshy fruit evolution.</title>
        <authorList>
            <consortium name="Tomato Genome Consortium"/>
        </authorList>
    </citation>
    <scope>NUCLEOTIDE SEQUENCE [LARGE SCALE GENOMIC DNA]</scope>
    <source>
        <strain evidence="3">cv. Heinz 1706</strain>
    </source>
</reference>
<dbReference type="Proteomes" id="UP000004994">
    <property type="component" value="Chromosome 4"/>
</dbReference>
<feature type="compositionally biased region" description="Gly residues" evidence="1">
    <location>
        <begin position="328"/>
        <end position="341"/>
    </location>
</feature>
<keyword evidence="2" id="KW-1133">Transmembrane helix</keyword>
<dbReference type="Gramene" id="Solyc04g005015.1.1">
    <property type="protein sequence ID" value="Solyc04g005015.1.1"/>
    <property type="gene ID" value="Solyc04g005015.1"/>
</dbReference>
<keyword evidence="2" id="KW-0812">Transmembrane</keyword>
<dbReference type="PANTHER" id="PTHR11439">
    <property type="entry name" value="GAG-POL-RELATED RETROTRANSPOSON"/>
    <property type="match status" value="1"/>
</dbReference>